<keyword evidence="2" id="KW-0808">Transferase</keyword>
<dbReference type="RefSeq" id="WP_216965354.1">
    <property type="nucleotide sequence ID" value="NZ_JAHOPB010000002.1"/>
</dbReference>
<dbReference type="InterPro" id="IPR016461">
    <property type="entry name" value="COMT-like"/>
</dbReference>
<sequence length="334" mass="36056">MPETQRLDTTRLQKIAQAYWESAALMAAVELEIFTAIAHGHDTIPAVAKAAGISDRNAERLLTVLAAMTLLSRDGERFTNAADVQRFLVKDGERYAGPWILFTKPRWTAFGELSERLRDQQENKLGAYVDFTVEDARRYHAATYSIGMGAARLFSRSVDLSGRKQMLDLGGGSGAYSIVATRTFPGLQAVVLDLPPVTVVADEYIAANGAAGRVSTLPGDFTETAFPQGVDVVVMASNLPQYEPALICLVVAKAFEALVPDGEMHLIGETLHDDRNGPISAALWGLNEAIQNSTGRAHTESEVKGYLQAAGFVDVTVHPFVPGVLSRITGRKPA</sequence>
<dbReference type="EMBL" id="JAHOPB010000002">
    <property type="protein sequence ID" value="MBU8876505.1"/>
    <property type="molecule type" value="Genomic_DNA"/>
</dbReference>
<dbReference type="PANTHER" id="PTHR43712">
    <property type="entry name" value="PUTATIVE (AFU_ORTHOLOGUE AFUA_4G14580)-RELATED"/>
    <property type="match status" value="1"/>
</dbReference>
<evidence type="ECO:0000256" key="2">
    <source>
        <dbReference type="ARBA" id="ARBA00022679"/>
    </source>
</evidence>
<protein>
    <submittedName>
        <fullName evidence="6">Methyltransferase</fullName>
    </submittedName>
</protein>
<keyword evidence="3" id="KW-0949">S-adenosyl-L-methionine</keyword>
<proteinExistence type="predicted"/>
<dbReference type="Pfam" id="PF00891">
    <property type="entry name" value="Methyltransf_2"/>
    <property type="match status" value="1"/>
</dbReference>
<evidence type="ECO:0000256" key="3">
    <source>
        <dbReference type="ARBA" id="ARBA00022691"/>
    </source>
</evidence>
<comment type="caution">
    <text evidence="6">The sequence shown here is derived from an EMBL/GenBank/DDBJ whole genome shotgun (WGS) entry which is preliminary data.</text>
</comment>
<evidence type="ECO:0000313" key="6">
    <source>
        <dbReference type="EMBL" id="MBU8876505.1"/>
    </source>
</evidence>
<evidence type="ECO:0000259" key="5">
    <source>
        <dbReference type="Pfam" id="PF08100"/>
    </source>
</evidence>
<evidence type="ECO:0000313" key="7">
    <source>
        <dbReference type="Proteomes" id="UP000727907"/>
    </source>
</evidence>
<reference evidence="6 7" key="1">
    <citation type="submission" date="2021-06" db="EMBL/GenBank/DDBJ databases">
        <authorList>
            <person name="Lee D.H."/>
        </authorList>
    </citation>
    <scope>NUCLEOTIDE SEQUENCE [LARGE SCALE GENOMIC DNA]</scope>
    <source>
        <strain evidence="6 7">MMS21-HV4-11</strain>
    </source>
</reference>
<evidence type="ECO:0000256" key="1">
    <source>
        <dbReference type="ARBA" id="ARBA00022603"/>
    </source>
</evidence>
<dbReference type="PIRSF" id="PIRSF005739">
    <property type="entry name" value="O-mtase"/>
    <property type="match status" value="1"/>
</dbReference>
<gene>
    <name evidence="6" type="ORF">KQ910_22220</name>
</gene>
<dbReference type="CDD" id="cd02440">
    <property type="entry name" value="AdoMet_MTases"/>
    <property type="match status" value="1"/>
</dbReference>
<name>A0ABS6IQ69_9HYPH</name>
<dbReference type="GO" id="GO:0008168">
    <property type="term" value="F:methyltransferase activity"/>
    <property type="evidence" value="ECO:0007669"/>
    <property type="project" value="UniProtKB-KW"/>
</dbReference>
<dbReference type="GO" id="GO:0032259">
    <property type="term" value="P:methylation"/>
    <property type="evidence" value="ECO:0007669"/>
    <property type="project" value="UniProtKB-KW"/>
</dbReference>
<keyword evidence="7" id="KW-1185">Reference proteome</keyword>
<dbReference type="Pfam" id="PF08100">
    <property type="entry name" value="Dimerisation"/>
    <property type="match status" value="1"/>
</dbReference>
<feature type="domain" description="O-methyltransferase C-terminal" evidence="4">
    <location>
        <begin position="156"/>
        <end position="312"/>
    </location>
</feature>
<keyword evidence="1 6" id="KW-0489">Methyltransferase</keyword>
<dbReference type="PANTHER" id="PTHR43712:SF2">
    <property type="entry name" value="O-METHYLTRANSFERASE CICE"/>
    <property type="match status" value="1"/>
</dbReference>
<organism evidence="6 7">
    <name type="scientific">Reyranella humidisoli</name>
    <dbReference type="NCBI Taxonomy" id="2849149"/>
    <lineage>
        <taxon>Bacteria</taxon>
        <taxon>Pseudomonadati</taxon>
        <taxon>Pseudomonadota</taxon>
        <taxon>Alphaproteobacteria</taxon>
        <taxon>Hyphomicrobiales</taxon>
        <taxon>Reyranellaceae</taxon>
        <taxon>Reyranella</taxon>
    </lineage>
</organism>
<dbReference type="PROSITE" id="PS51683">
    <property type="entry name" value="SAM_OMT_II"/>
    <property type="match status" value="1"/>
</dbReference>
<dbReference type="Proteomes" id="UP000727907">
    <property type="component" value="Unassembled WGS sequence"/>
</dbReference>
<dbReference type="InterPro" id="IPR012967">
    <property type="entry name" value="COMT_dimerisation"/>
</dbReference>
<accession>A0ABS6IQ69</accession>
<dbReference type="InterPro" id="IPR001077">
    <property type="entry name" value="COMT_C"/>
</dbReference>
<evidence type="ECO:0000259" key="4">
    <source>
        <dbReference type="Pfam" id="PF00891"/>
    </source>
</evidence>
<feature type="domain" description="O-methyltransferase dimerisation" evidence="5">
    <location>
        <begin position="15"/>
        <end position="88"/>
    </location>
</feature>